<reference evidence="2 3" key="1">
    <citation type="submission" date="2024-02" db="EMBL/GenBank/DDBJ databases">
        <title>Deinococcus aluminii NBRC 112889.</title>
        <authorList>
            <person name="Ichikawa N."/>
            <person name="Katano-Makiyama Y."/>
            <person name="Hidaka K."/>
        </authorList>
    </citation>
    <scope>NUCLEOTIDE SEQUENCE [LARGE SCALE GENOMIC DNA]</scope>
    <source>
        <strain evidence="2 3">NBRC 112889</strain>
    </source>
</reference>
<organism evidence="2 3">
    <name type="scientific">Deinococcus aluminii</name>
    <dbReference type="NCBI Taxonomy" id="1656885"/>
    <lineage>
        <taxon>Bacteria</taxon>
        <taxon>Thermotogati</taxon>
        <taxon>Deinococcota</taxon>
        <taxon>Deinococci</taxon>
        <taxon>Deinococcales</taxon>
        <taxon>Deinococcaceae</taxon>
        <taxon>Deinococcus</taxon>
    </lineage>
</organism>
<proteinExistence type="predicted"/>
<keyword evidence="1" id="KW-0472">Membrane</keyword>
<keyword evidence="1" id="KW-1133">Transmembrane helix</keyword>
<sequence length="54" mass="5927">MNARMKLEQISIVSHGGGGLAIEDYLPPAANLFTYGLLILGLFLIGYGLYQEKR</sequence>
<feature type="transmembrane region" description="Helical" evidence="1">
    <location>
        <begin position="32"/>
        <end position="50"/>
    </location>
</feature>
<accession>A0ABP9XHI6</accession>
<comment type="caution">
    <text evidence="2">The sequence shown here is derived from an EMBL/GenBank/DDBJ whole genome shotgun (WGS) entry which is preliminary data.</text>
</comment>
<gene>
    <name evidence="2" type="ORF">Dalu01_03244</name>
</gene>
<protein>
    <submittedName>
        <fullName evidence="2">Uncharacterized protein</fullName>
    </submittedName>
</protein>
<keyword evidence="3" id="KW-1185">Reference proteome</keyword>
<dbReference type="EMBL" id="BAABRV010000010">
    <property type="protein sequence ID" value="GAA5534830.1"/>
    <property type="molecule type" value="Genomic_DNA"/>
</dbReference>
<evidence type="ECO:0000313" key="2">
    <source>
        <dbReference type="EMBL" id="GAA5534830.1"/>
    </source>
</evidence>
<dbReference type="Proteomes" id="UP001404956">
    <property type="component" value="Unassembled WGS sequence"/>
</dbReference>
<keyword evidence="1" id="KW-0812">Transmembrane</keyword>
<name>A0ABP9XHI6_9DEIO</name>
<evidence type="ECO:0000256" key="1">
    <source>
        <dbReference type="SAM" id="Phobius"/>
    </source>
</evidence>
<evidence type="ECO:0000313" key="3">
    <source>
        <dbReference type="Proteomes" id="UP001404956"/>
    </source>
</evidence>